<evidence type="ECO:0000313" key="2">
    <source>
        <dbReference type="EMBL" id="POO01621.1"/>
    </source>
</evidence>
<name>A0A2P5FUZ7_TREOI</name>
<organism evidence="2 3">
    <name type="scientific">Trema orientale</name>
    <name type="common">Charcoal tree</name>
    <name type="synonym">Celtis orientalis</name>
    <dbReference type="NCBI Taxonomy" id="63057"/>
    <lineage>
        <taxon>Eukaryota</taxon>
        <taxon>Viridiplantae</taxon>
        <taxon>Streptophyta</taxon>
        <taxon>Embryophyta</taxon>
        <taxon>Tracheophyta</taxon>
        <taxon>Spermatophyta</taxon>
        <taxon>Magnoliopsida</taxon>
        <taxon>eudicotyledons</taxon>
        <taxon>Gunneridae</taxon>
        <taxon>Pentapetalae</taxon>
        <taxon>rosids</taxon>
        <taxon>fabids</taxon>
        <taxon>Rosales</taxon>
        <taxon>Cannabaceae</taxon>
        <taxon>Trema</taxon>
    </lineage>
</organism>
<reference evidence="3" key="1">
    <citation type="submission" date="2016-06" db="EMBL/GenBank/DDBJ databases">
        <title>Parallel loss of symbiosis genes in relatives of nitrogen-fixing non-legume Parasponia.</title>
        <authorList>
            <person name="Van Velzen R."/>
            <person name="Holmer R."/>
            <person name="Bu F."/>
            <person name="Rutten L."/>
            <person name="Van Zeijl A."/>
            <person name="Liu W."/>
            <person name="Santuari L."/>
            <person name="Cao Q."/>
            <person name="Sharma T."/>
            <person name="Shen D."/>
            <person name="Roswanjaya Y."/>
            <person name="Wardhani T."/>
            <person name="Kalhor M.S."/>
            <person name="Jansen J."/>
            <person name="Van den Hoogen J."/>
            <person name="Gungor B."/>
            <person name="Hartog M."/>
            <person name="Hontelez J."/>
            <person name="Verver J."/>
            <person name="Yang W.-C."/>
            <person name="Schijlen E."/>
            <person name="Repin R."/>
            <person name="Schilthuizen M."/>
            <person name="Schranz E."/>
            <person name="Heidstra R."/>
            <person name="Miyata K."/>
            <person name="Fedorova E."/>
            <person name="Kohlen W."/>
            <person name="Bisseling T."/>
            <person name="Smit S."/>
            <person name="Geurts R."/>
        </authorList>
    </citation>
    <scope>NUCLEOTIDE SEQUENCE [LARGE SCALE GENOMIC DNA]</scope>
    <source>
        <strain evidence="3">cv. RG33-2</strain>
    </source>
</reference>
<dbReference type="Proteomes" id="UP000237000">
    <property type="component" value="Unassembled WGS sequence"/>
</dbReference>
<sequence>MADDSIRVEAFGGGFELFVCEFLWHFDDFGSERRVRRFLELLRLFGVDPDESPGEQGQDKSTSRHYSGDGSGTLFTKLVMARGRLSILLCSSSSTTTTRL</sequence>
<comment type="caution">
    <text evidence="2">The sequence shown here is derived from an EMBL/GenBank/DDBJ whole genome shotgun (WGS) entry which is preliminary data.</text>
</comment>
<keyword evidence="3" id="KW-1185">Reference proteome</keyword>
<accession>A0A2P5FUZ7</accession>
<protein>
    <submittedName>
        <fullName evidence="2">Uncharacterized protein</fullName>
    </submittedName>
</protein>
<dbReference type="EMBL" id="JXTC01000007">
    <property type="protein sequence ID" value="POO01621.1"/>
    <property type="molecule type" value="Genomic_DNA"/>
</dbReference>
<evidence type="ECO:0000313" key="3">
    <source>
        <dbReference type="Proteomes" id="UP000237000"/>
    </source>
</evidence>
<evidence type="ECO:0000256" key="1">
    <source>
        <dbReference type="SAM" id="MobiDB-lite"/>
    </source>
</evidence>
<feature type="region of interest" description="Disordered" evidence="1">
    <location>
        <begin position="47"/>
        <end position="71"/>
    </location>
</feature>
<dbReference type="InParanoid" id="A0A2P5FUZ7"/>
<dbReference type="OrthoDB" id="10331745at2759"/>
<dbReference type="AlphaFoldDB" id="A0A2P5FUZ7"/>
<proteinExistence type="predicted"/>
<gene>
    <name evidence="2" type="ORF">TorRG33x02_023980</name>
</gene>